<name>A0A401R6D4_STRNR</name>
<sequence length="143" mass="14986">MAGGVTWTVRPGMRTGLAVPGIWCERTVYRSAHADEVASWTALAVGAPLRAVREIAADARRLAAGLSGRARERALREVDGDGCLGAVSALHRGEPCGLALNCAGTWVEWSAHPVLFLPVVSRTGPRCRRAVDEGGGFGAAALR</sequence>
<evidence type="ECO:0000313" key="2">
    <source>
        <dbReference type="Proteomes" id="UP000288351"/>
    </source>
</evidence>
<dbReference type="RefSeq" id="WP_232817137.1">
    <property type="nucleotide sequence ID" value="NZ_BHXC01000007.1"/>
</dbReference>
<dbReference type="AlphaFoldDB" id="A0A401R6D4"/>
<evidence type="ECO:0000313" key="1">
    <source>
        <dbReference type="EMBL" id="GCB93175.1"/>
    </source>
</evidence>
<comment type="caution">
    <text evidence="1">The sequence shown here is derived from an EMBL/GenBank/DDBJ whole genome shotgun (WGS) entry which is preliminary data.</text>
</comment>
<dbReference type="Proteomes" id="UP000288351">
    <property type="component" value="Unassembled WGS sequence"/>
</dbReference>
<accession>A0A401R6D4</accession>
<reference evidence="1 2" key="1">
    <citation type="journal article" date="2019" name="Microbiol. Resour. Announc.">
        <title>Draft Genome Sequence of the Most Traditional epsilon-Poly-l-Lysine Producer, Streptomyces albulus NBRC14147.</title>
        <authorList>
            <person name="Yamanaka K."/>
            <person name="Hamano Y."/>
        </authorList>
    </citation>
    <scope>NUCLEOTIDE SEQUENCE [LARGE SCALE GENOMIC DNA]</scope>
    <source>
        <strain evidence="1 2">NBRC 14147</strain>
    </source>
</reference>
<gene>
    <name evidence="1" type="ORF">SALB_05955</name>
</gene>
<protein>
    <submittedName>
        <fullName evidence="1">Uncharacterized protein</fullName>
    </submittedName>
</protein>
<dbReference type="EMBL" id="BHXC01000007">
    <property type="protein sequence ID" value="GCB93175.1"/>
    <property type="molecule type" value="Genomic_DNA"/>
</dbReference>
<proteinExistence type="predicted"/>
<organism evidence="1 2">
    <name type="scientific">Streptomyces noursei</name>
    <name type="common">Streptomyces albulus</name>
    <dbReference type="NCBI Taxonomy" id="1971"/>
    <lineage>
        <taxon>Bacteria</taxon>
        <taxon>Bacillati</taxon>
        <taxon>Actinomycetota</taxon>
        <taxon>Actinomycetes</taxon>
        <taxon>Kitasatosporales</taxon>
        <taxon>Streptomycetaceae</taxon>
        <taxon>Streptomyces</taxon>
    </lineage>
</organism>